<dbReference type="OrthoDB" id="6746848at2"/>
<dbReference type="Pfam" id="PF07317">
    <property type="entry name" value="PilZN"/>
    <property type="match status" value="1"/>
</dbReference>
<evidence type="ECO:0000259" key="4">
    <source>
        <dbReference type="Pfam" id="PF07238"/>
    </source>
</evidence>
<evidence type="ECO:0000313" key="6">
    <source>
        <dbReference type="EMBL" id="AUM13711.1"/>
    </source>
</evidence>
<dbReference type="KEGG" id="kak:Kalk_15340"/>
<dbReference type="AlphaFoldDB" id="A0A2K9LNJ6"/>
<reference evidence="7" key="1">
    <citation type="submission" date="2017-08" db="EMBL/GenBank/DDBJ databases">
        <title>Direct submision.</title>
        <authorList>
            <person name="Kim S.-J."/>
            <person name="Rhee S.-K."/>
        </authorList>
    </citation>
    <scope>NUCLEOTIDE SEQUENCE [LARGE SCALE GENOMIC DNA]</scope>
    <source>
        <strain evidence="7">GI5</strain>
    </source>
</reference>
<name>A0A2K9LNJ6_9GAMM</name>
<proteinExistence type="predicted"/>
<dbReference type="GO" id="GO:0035438">
    <property type="term" value="F:cyclic-di-GMP binding"/>
    <property type="evidence" value="ECO:0007669"/>
    <property type="project" value="InterPro"/>
</dbReference>
<sequence>MEGVSSKLKSWWQQKNTTKSEPVQTVSEEVMHLFRLRREHRLLQARFSGVEDVFQSLLLEVDLEQNRLLLDEPFPHRFPVQSWVGRRIKVSTSEGGLATRFESRVCDLVQLDQASALVLEMPRDIMAAQRRHHFRVIVNRRMPVDAVVRLPGQGNLAATVLDLSASGIRLSIPGAFSVLEEDAKLCLRLGAESPMVSLLSVRNLMPSTQEDDYTEVGAMMSGLNSSQLKTIERFLVRMQRAQRQQELEAGLA</sequence>
<keyword evidence="2" id="KW-0547">Nucleotide-binding</keyword>
<protein>
    <recommendedName>
        <fullName evidence="8">PilZ domain-containing protein</fullName>
    </recommendedName>
</protein>
<evidence type="ECO:0000256" key="1">
    <source>
        <dbReference type="ARBA" id="ARBA00022636"/>
    </source>
</evidence>
<dbReference type="InterPro" id="IPR009926">
    <property type="entry name" value="T3SS_YcgR_PilZN"/>
</dbReference>
<gene>
    <name evidence="6" type="ORF">Kalk_15340</name>
</gene>
<accession>A0A2K9LNJ6</accession>
<dbReference type="InterPro" id="IPR012349">
    <property type="entry name" value="Split_barrel_FMN-bd"/>
</dbReference>
<dbReference type="Gene3D" id="2.30.110.10">
    <property type="entry name" value="Electron Transport, Fmn-binding Protein, Chain A"/>
    <property type="match status" value="1"/>
</dbReference>
<keyword evidence="7" id="KW-1185">Reference proteome</keyword>
<dbReference type="Pfam" id="PF07238">
    <property type="entry name" value="PilZ"/>
    <property type="match status" value="1"/>
</dbReference>
<feature type="domain" description="PilZ" evidence="4">
    <location>
        <begin position="129"/>
        <end position="235"/>
    </location>
</feature>
<dbReference type="SUPFAM" id="SSF141371">
    <property type="entry name" value="PilZ domain-like"/>
    <property type="match status" value="1"/>
</dbReference>
<evidence type="ECO:0000256" key="2">
    <source>
        <dbReference type="ARBA" id="ARBA00022741"/>
    </source>
</evidence>
<keyword evidence="1" id="KW-0973">c-di-GMP</keyword>
<dbReference type="RefSeq" id="WP_101895086.1">
    <property type="nucleotide sequence ID" value="NZ_CP022684.1"/>
</dbReference>
<evidence type="ECO:0000256" key="3">
    <source>
        <dbReference type="ARBA" id="ARBA00023143"/>
    </source>
</evidence>
<dbReference type="Gene3D" id="2.40.10.220">
    <property type="entry name" value="predicted glycosyltransferase like domains"/>
    <property type="match status" value="1"/>
</dbReference>
<evidence type="ECO:0008006" key="8">
    <source>
        <dbReference type="Google" id="ProtNLM"/>
    </source>
</evidence>
<dbReference type="EMBL" id="CP022684">
    <property type="protein sequence ID" value="AUM13711.1"/>
    <property type="molecule type" value="Genomic_DNA"/>
</dbReference>
<dbReference type="InterPro" id="IPR009875">
    <property type="entry name" value="PilZ_domain"/>
</dbReference>
<evidence type="ECO:0000313" key="7">
    <source>
        <dbReference type="Proteomes" id="UP000235116"/>
    </source>
</evidence>
<feature type="domain" description="Type III secretion system flagellar brake protein YcgR PilZN" evidence="5">
    <location>
        <begin position="31"/>
        <end position="126"/>
    </location>
</feature>
<dbReference type="Proteomes" id="UP000235116">
    <property type="component" value="Chromosome"/>
</dbReference>
<keyword evidence="3" id="KW-0975">Bacterial flagellum</keyword>
<evidence type="ECO:0000259" key="5">
    <source>
        <dbReference type="Pfam" id="PF07317"/>
    </source>
</evidence>
<organism evidence="6 7">
    <name type="scientific">Ketobacter alkanivorans</name>
    <dbReference type="NCBI Taxonomy" id="1917421"/>
    <lineage>
        <taxon>Bacteria</taxon>
        <taxon>Pseudomonadati</taxon>
        <taxon>Pseudomonadota</taxon>
        <taxon>Gammaproteobacteria</taxon>
        <taxon>Pseudomonadales</taxon>
        <taxon>Ketobacteraceae</taxon>
        <taxon>Ketobacter</taxon>
    </lineage>
</organism>